<organism evidence="1 2">
    <name type="scientific">Halteria grandinella</name>
    <dbReference type="NCBI Taxonomy" id="5974"/>
    <lineage>
        <taxon>Eukaryota</taxon>
        <taxon>Sar</taxon>
        <taxon>Alveolata</taxon>
        <taxon>Ciliophora</taxon>
        <taxon>Intramacronucleata</taxon>
        <taxon>Spirotrichea</taxon>
        <taxon>Stichotrichia</taxon>
        <taxon>Sporadotrichida</taxon>
        <taxon>Halteriidae</taxon>
        <taxon>Halteria</taxon>
    </lineage>
</organism>
<proteinExistence type="predicted"/>
<keyword evidence="2" id="KW-1185">Reference proteome</keyword>
<reference evidence="1" key="1">
    <citation type="submission" date="2019-06" db="EMBL/GenBank/DDBJ databases">
        <authorList>
            <person name="Zheng W."/>
        </authorList>
    </citation>
    <scope>NUCLEOTIDE SEQUENCE</scope>
    <source>
        <strain evidence="1">QDHG01</strain>
    </source>
</reference>
<dbReference type="Proteomes" id="UP000785679">
    <property type="component" value="Unassembled WGS sequence"/>
</dbReference>
<gene>
    <name evidence="1" type="ORF">FGO68_gene13635</name>
</gene>
<comment type="caution">
    <text evidence="1">The sequence shown here is derived from an EMBL/GenBank/DDBJ whole genome shotgun (WGS) entry which is preliminary data.</text>
</comment>
<sequence length="97" mass="11533">MIDLYLKLKRYILYQNRLDVLILSITDFQVYLLMKSIIYQGINDFSLIIQNIAFLKYIGCQAISKNIIHRNGLQFKNSAHLSCRYILTQEEVNFIQR</sequence>
<accession>A0A8J8NB59</accession>
<dbReference type="AlphaFoldDB" id="A0A8J8NB59"/>
<name>A0A8J8NB59_HALGN</name>
<evidence type="ECO:0000313" key="2">
    <source>
        <dbReference type="Proteomes" id="UP000785679"/>
    </source>
</evidence>
<dbReference type="EMBL" id="RRYP01028948">
    <property type="protein sequence ID" value="TNV71731.1"/>
    <property type="molecule type" value="Genomic_DNA"/>
</dbReference>
<protein>
    <submittedName>
        <fullName evidence="1">Uncharacterized protein</fullName>
    </submittedName>
</protein>
<evidence type="ECO:0000313" key="1">
    <source>
        <dbReference type="EMBL" id="TNV71731.1"/>
    </source>
</evidence>